<dbReference type="OrthoDB" id="8565623at2"/>
<dbReference type="Gene3D" id="3.90.1530.10">
    <property type="entry name" value="Conserved hypothetical protein from pyrococcus furiosus pfu- 392566-001, ParB domain"/>
    <property type="match status" value="1"/>
</dbReference>
<reference evidence="1 2" key="1">
    <citation type="submission" date="2018-07" db="EMBL/GenBank/DDBJ databases">
        <title>Genomic Encyclopedia of Type Strains, Phase III (KMG-III): the genomes of soil and plant-associated and newly described type strains.</title>
        <authorList>
            <person name="Whitman W."/>
        </authorList>
    </citation>
    <scope>NUCLEOTIDE SEQUENCE [LARGE SCALE GENOMIC DNA]</scope>
    <source>
        <strain evidence="1 2">CECT 8488</strain>
    </source>
</reference>
<organism evidence="1 2">
    <name type="scientific">Aestuariispira insulae</name>
    <dbReference type="NCBI Taxonomy" id="1461337"/>
    <lineage>
        <taxon>Bacteria</taxon>
        <taxon>Pseudomonadati</taxon>
        <taxon>Pseudomonadota</taxon>
        <taxon>Alphaproteobacteria</taxon>
        <taxon>Rhodospirillales</taxon>
        <taxon>Kiloniellaceae</taxon>
        <taxon>Aestuariispira</taxon>
    </lineage>
</organism>
<gene>
    <name evidence="1" type="ORF">DFP90_11349</name>
</gene>
<comment type="caution">
    <text evidence="1">The sequence shown here is derived from an EMBL/GenBank/DDBJ whole genome shotgun (WGS) entry which is preliminary data.</text>
</comment>
<dbReference type="SUPFAM" id="SSF110849">
    <property type="entry name" value="ParB/Sulfiredoxin"/>
    <property type="match status" value="1"/>
</dbReference>
<sequence>MSSVELMAVDDLRPTEWIKKRRAARLAHTIESSGIWRCPICIEAESLFVMDGHHRLEVAKMLGLLRVPVLRLSYNDIPVISRKSGFNVTPDQLRERAAKGLLYPYKTTRHLFPAGLVACQVPITLLRQPADTIRQAA</sequence>
<dbReference type="InterPro" id="IPR036086">
    <property type="entry name" value="ParB/Sulfiredoxin_sf"/>
</dbReference>
<dbReference type="Proteomes" id="UP000256845">
    <property type="component" value="Unassembled WGS sequence"/>
</dbReference>
<evidence type="ECO:0000313" key="2">
    <source>
        <dbReference type="Proteomes" id="UP000256845"/>
    </source>
</evidence>
<dbReference type="EMBL" id="QRDW01000013">
    <property type="protein sequence ID" value="RED44844.1"/>
    <property type="molecule type" value="Genomic_DNA"/>
</dbReference>
<dbReference type="CDD" id="cd16400">
    <property type="entry name" value="ParB_Srx_like_nuclease"/>
    <property type="match status" value="1"/>
</dbReference>
<protein>
    <submittedName>
        <fullName evidence="1">ParB-like nuclease family protein</fullName>
    </submittedName>
</protein>
<accession>A0A3D9H5T6</accession>
<dbReference type="RefSeq" id="WP_147301074.1">
    <property type="nucleotide sequence ID" value="NZ_QRDW01000013.1"/>
</dbReference>
<name>A0A3D9H5T6_9PROT</name>
<dbReference type="AlphaFoldDB" id="A0A3D9H5T6"/>
<keyword evidence="2" id="KW-1185">Reference proteome</keyword>
<evidence type="ECO:0000313" key="1">
    <source>
        <dbReference type="EMBL" id="RED44844.1"/>
    </source>
</evidence>
<proteinExistence type="predicted"/>